<accession>A0A1H0PVV5</accession>
<gene>
    <name evidence="1" type="ORF">SAMN04515671_2917</name>
</gene>
<sequence length="192" mass="20024">MGSPNAKNVAIGKPLATGGVLKAPLTTALPISEAAALLPAHVAVGYISDAGVTESTSTDSSSIVAWGGDTVRKVQTSHDVTYAFEMIEVNGVSTGIYYGEANVVATVAGPAVGAKLAIKVTAAELLHFQWVLEISDGLRRGRIILPDGQVTERGDVTYLNDDAVKYPVTVTAYPDATGTKAYIFWNDGVFVP</sequence>
<evidence type="ECO:0000313" key="1">
    <source>
        <dbReference type="EMBL" id="SDP09154.1"/>
    </source>
</evidence>
<dbReference type="Proteomes" id="UP000198741">
    <property type="component" value="Chromosome I"/>
</dbReference>
<evidence type="ECO:0000313" key="2">
    <source>
        <dbReference type="Proteomes" id="UP000198741"/>
    </source>
</evidence>
<dbReference type="AlphaFoldDB" id="A0A1H0PVV5"/>
<keyword evidence="2" id="KW-1185">Reference proteome</keyword>
<organism evidence="1 2">
    <name type="scientific">Nakamurella panacisegetis</name>
    <dbReference type="NCBI Taxonomy" id="1090615"/>
    <lineage>
        <taxon>Bacteria</taxon>
        <taxon>Bacillati</taxon>
        <taxon>Actinomycetota</taxon>
        <taxon>Actinomycetes</taxon>
        <taxon>Nakamurellales</taxon>
        <taxon>Nakamurellaceae</taxon>
        <taxon>Nakamurella</taxon>
    </lineage>
</organism>
<dbReference type="EMBL" id="LT629710">
    <property type="protein sequence ID" value="SDP09154.1"/>
    <property type="molecule type" value="Genomic_DNA"/>
</dbReference>
<dbReference type="OrthoDB" id="2184509at2"/>
<dbReference type="STRING" id="1090615.SAMN04515671_2917"/>
<name>A0A1H0PVV5_9ACTN</name>
<dbReference type="RefSeq" id="WP_090476958.1">
    <property type="nucleotide sequence ID" value="NZ_LT629710.1"/>
</dbReference>
<reference evidence="1 2" key="1">
    <citation type="submission" date="2016-10" db="EMBL/GenBank/DDBJ databases">
        <authorList>
            <person name="de Groot N.N."/>
        </authorList>
    </citation>
    <scope>NUCLEOTIDE SEQUENCE [LARGE SCALE GENOMIC DNA]</scope>
    <source>
        <strain evidence="2">P4-7,KCTC 19426,CECT 7604</strain>
    </source>
</reference>
<dbReference type="Pfam" id="PF25681">
    <property type="entry name" value="Phage_TTP_17"/>
    <property type="match status" value="1"/>
</dbReference>
<dbReference type="InterPro" id="IPR058154">
    <property type="entry name" value="Bxb1_TTP-like"/>
</dbReference>
<proteinExistence type="predicted"/>
<protein>
    <submittedName>
        <fullName evidence="1">Uncharacterized protein</fullName>
    </submittedName>
</protein>